<evidence type="ECO:0000259" key="1">
    <source>
        <dbReference type="Pfam" id="PF14635"/>
    </source>
</evidence>
<dbReference type="Gene3D" id="1.10.150.850">
    <property type="entry name" value="Spt6, helix-hairpin-helix domain"/>
    <property type="match status" value="1"/>
</dbReference>
<sequence>MVPARECQVFDVPVIYIWDVVSWIYQHSKHAAEESSTLSLIGKYWIGLTRFMQNPLSEHAALSAHITAISFGDENQHLVEKLLIALERVLVDMTNKVSVEINRMVMDSYYQHLLPLVCVLGPRKVNTLVRKIATLVSNLYKCYIHSNVLCQGGILVNRGHFIKSGLLTTKIFLNEDGPDPLDATCIHLEDYELA</sequence>
<keyword evidence="3" id="KW-1185">Reference proteome</keyword>
<accession>A0A0C9YMF6</accession>
<evidence type="ECO:0000313" key="2">
    <source>
        <dbReference type="EMBL" id="KIK11442.1"/>
    </source>
</evidence>
<name>A0A0C9YMF6_9AGAM</name>
<dbReference type="InterPro" id="IPR032706">
    <property type="entry name" value="Spt6_HHH"/>
</dbReference>
<dbReference type="PANTHER" id="PTHR10145:SF6">
    <property type="entry name" value="TRANSCRIPTION ELONGATION FACTOR SPT6"/>
    <property type="match status" value="1"/>
</dbReference>
<evidence type="ECO:0000313" key="3">
    <source>
        <dbReference type="Proteomes" id="UP000054018"/>
    </source>
</evidence>
<dbReference type="InterPro" id="IPR042066">
    <property type="entry name" value="Spt6_death-like"/>
</dbReference>
<dbReference type="Gene3D" id="1.10.3500.10">
    <property type="entry name" value="Tex N-terminal region-like"/>
    <property type="match status" value="1"/>
</dbReference>
<dbReference type="STRING" id="765257.A0A0C9YMF6"/>
<dbReference type="AlphaFoldDB" id="A0A0C9YMF6"/>
<reference evidence="3" key="2">
    <citation type="submission" date="2015-01" db="EMBL/GenBank/DDBJ databases">
        <title>Evolutionary Origins and Diversification of the Mycorrhizal Mutualists.</title>
        <authorList>
            <consortium name="DOE Joint Genome Institute"/>
            <consortium name="Mycorrhizal Genomics Consortium"/>
            <person name="Kohler A."/>
            <person name="Kuo A."/>
            <person name="Nagy L.G."/>
            <person name="Floudas D."/>
            <person name="Copeland A."/>
            <person name="Barry K.W."/>
            <person name="Cichocki N."/>
            <person name="Veneault-Fourrey C."/>
            <person name="LaButti K."/>
            <person name="Lindquist E.A."/>
            <person name="Lipzen A."/>
            <person name="Lundell T."/>
            <person name="Morin E."/>
            <person name="Murat C."/>
            <person name="Riley R."/>
            <person name="Ohm R."/>
            <person name="Sun H."/>
            <person name="Tunlid A."/>
            <person name="Henrissat B."/>
            <person name="Grigoriev I.V."/>
            <person name="Hibbett D.S."/>
            <person name="Martin F."/>
        </authorList>
    </citation>
    <scope>NUCLEOTIDE SEQUENCE [LARGE SCALE GENOMIC DNA]</scope>
    <source>
        <strain evidence="3">441</strain>
    </source>
</reference>
<dbReference type="Gene3D" id="3.30.420.140">
    <property type="entry name" value="YqgF/RNase H-like domain"/>
    <property type="match status" value="1"/>
</dbReference>
<gene>
    <name evidence="2" type="ORF">PISMIDRAFT_122714</name>
</gene>
<dbReference type="Gene3D" id="1.10.10.2740">
    <property type="entry name" value="Spt6, Death-like domain"/>
    <property type="match status" value="1"/>
</dbReference>
<organism evidence="2 3">
    <name type="scientific">Pisolithus microcarpus 441</name>
    <dbReference type="NCBI Taxonomy" id="765257"/>
    <lineage>
        <taxon>Eukaryota</taxon>
        <taxon>Fungi</taxon>
        <taxon>Dikarya</taxon>
        <taxon>Basidiomycota</taxon>
        <taxon>Agaricomycotina</taxon>
        <taxon>Agaricomycetes</taxon>
        <taxon>Agaricomycetidae</taxon>
        <taxon>Boletales</taxon>
        <taxon>Sclerodermatineae</taxon>
        <taxon>Pisolithaceae</taxon>
        <taxon>Pisolithus</taxon>
    </lineage>
</organism>
<dbReference type="EMBL" id="KN834217">
    <property type="protein sequence ID" value="KIK11442.1"/>
    <property type="molecule type" value="Genomic_DNA"/>
</dbReference>
<dbReference type="HOGENOM" id="CLU_094672_0_0_1"/>
<dbReference type="InterPro" id="IPR037027">
    <property type="entry name" value="YqgF/RNaseH-like_dom_sf"/>
</dbReference>
<dbReference type="GO" id="GO:0031491">
    <property type="term" value="F:nucleosome binding"/>
    <property type="evidence" value="ECO:0007669"/>
    <property type="project" value="TreeGrafter"/>
</dbReference>
<reference evidence="2 3" key="1">
    <citation type="submission" date="2014-04" db="EMBL/GenBank/DDBJ databases">
        <authorList>
            <consortium name="DOE Joint Genome Institute"/>
            <person name="Kuo A."/>
            <person name="Kohler A."/>
            <person name="Costa M.D."/>
            <person name="Nagy L.G."/>
            <person name="Floudas D."/>
            <person name="Copeland A."/>
            <person name="Barry K.W."/>
            <person name="Cichocki N."/>
            <person name="Veneault-Fourrey C."/>
            <person name="LaButti K."/>
            <person name="Lindquist E.A."/>
            <person name="Lipzen A."/>
            <person name="Lundell T."/>
            <person name="Morin E."/>
            <person name="Murat C."/>
            <person name="Sun H."/>
            <person name="Tunlid A."/>
            <person name="Henrissat B."/>
            <person name="Grigoriev I.V."/>
            <person name="Hibbett D.S."/>
            <person name="Martin F."/>
            <person name="Nordberg H.P."/>
            <person name="Cantor M.N."/>
            <person name="Hua S.X."/>
        </authorList>
    </citation>
    <scope>NUCLEOTIDE SEQUENCE [LARGE SCALE GENOMIC DNA]</scope>
    <source>
        <strain evidence="2 3">441</strain>
    </source>
</reference>
<dbReference type="SUPFAM" id="SSF53098">
    <property type="entry name" value="Ribonuclease H-like"/>
    <property type="match status" value="1"/>
</dbReference>
<protein>
    <recommendedName>
        <fullName evidence="1">Transcription elongation factor Spt6 helix-hairpin-helix motif domain-containing protein</fullName>
    </recommendedName>
</protein>
<feature type="domain" description="Transcription elongation factor Spt6 helix-hairpin-helix motif" evidence="1">
    <location>
        <begin position="66"/>
        <end position="139"/>
    </location>
</feature>
<dbReference type="PANTHER" id="PTHR10145">
    <property type="entry name" value="TRANSCRIPTION ELONGATION FACTOR SPT6"/>
    <property type="match status" value="1"/>
</dbReference>
<dbReference type="InterPro" id="IPR012337">
    <property type="entry name" value="RNaseH-like_sf"/>
</dbReference>
<dbReference type="GO" id="GO:0042393">
    <property type="term" value="F:histone binding"/>
    <property type="evidence" value="ECO:0007669"/>
    <property type="project" value="TreeGrafter"/>
</dbReference>
<dbReference type="Proteomes" id="UP000054018">
    <property type="component" value="Unassembled WGS sequence"/>
</dbReference>
<proteinExistence type="predicted"/>
<dbReference type="InterPro" id="IPR017072">
    <property type="entry name" value="TF_Spt6"/>
</dbReference>
<dbReference type="GO" id="GO:0140673">
    <property type="term" value="P:transcription elongation-coupled chromatin remodeling"/>
    <property type="evidence" value="ECO:0007669"/>
    <property type="project" value="InterPro"/>
</dbReference>
<dbReference type="GO" id="GO:0008023">
    <property type="term" value="C:transcription elongation factor complex"/>
    <property type="evidence" value="ECO:0007669"/>
    <property type="project" value="TreeGrafter"/>
</dbReference>
<dbReference type="OrthoDB" id="995477at2759"/>
<dbReference type="GO" id="GO:0034728">
    <property type="term" value="P:nucleosome organization"/>
    <property type="evidence" value="ECO:0007669"/>
    <property type="project" value="TreeGrafter"/>
</dbReference>
<dbReference type="InterPro" id="IPR023323">
    <property type="entry name" value="Tex-like_dom_sf"/>
</dbReference>
<dbReference type="Pfam" id="PF14635">
    <property type="entry name" value="HHH_7"/>
    <property type="match status" value="1"/>
</dbReference>